<keyword evidence="2" id="KW-0472">Membrane</keyword>
<feature type="compositionally biased region" description="Basic and acidic residues" evidence="1">
    <location>
        <begin position="390"/>
        <end position="410"/>
    </location>
</feature>
<name>A0A388L568_CHABU</name>
<organism evidence="3 4">
    <name type="scientific">Chara braunii</name>
    <name type="common">Braun's stonewort</name>
    <dbReference type="NCBI Taxonomy" id="69332"/>
    <lineage>
        <taxon>Eukaryota</taxon>
        <taxon>Viridiplantae</taxon>
        <taxon>Streptophyta</taxon>
        <taxon>Charophyceae</taxon>
        <taxon>Charales</taxon>
        <taxon>Characeae</taxon>
        <taxon>Chara</taxon>
    </lineage>
</organism>
<accession>A0A388L568</accession>
<dbReference type="Proteomes" id="UP000265515">
    <property type="component" value="Unassembled WGS sequence"/>
</dbReference>
<sequence length="992" mass="110542">MVAVREGGEASIAKLGSPSPSDGGVAEILQGEGSWEGEEDEGNVMKGVPGVGEELWTVEVCRKATVLPRRSLHDDKMERHAVADGRSSICGAMCSVHKSSYSDMCTRADLRIIIGTTRVLSAAHDLGGSVILVVMMGKMAWPVKRQTWSVTFITAVSLLLSFFLLTPSLRWPVFNGGASWQQPIDRDGTSRGNRFILAFDDDGADLDHYSIMQILNRLETQMAQLRSVLDEDTSSLRRVLRRLEAMEVGNTTVKGRSSLKVSRESLRQAVTSNADHLRVLLNVSERIVCVLEAKAESGQSGDRGTTMGWRAADAQDEDSSTQLKRQAFDQPDQSSPDTGGHTAATDSTPDGPVAGSGGVDEGGGSQPVASSPELRRVPISDRLCNCSADHLPRTADDLEGRPNRDNHSENDGQAALVRRVAKIWQSAYSTCGNCNATEEEKGGDTKEEWQSVEGKQEEEEEDHSSTEQNEEDRKLEEFLLKFKPPPHLQDCATATKDFLEADRRKPNGSLPDWALDDAPNSFLEQPGGFPDASGSSSTHGPFPPWINGADGDNLPSTRIVQRDIWVQQHPVNCSSPDVRFAVAEWWGVGWHGIGSQLHGMTALLASAVEAGRVLVPLNNYVRADQDNCKGDTRKRLDCYFFPPTSSECYTRAMALLAQAKEQEKKTKETSGASMPVSHVVRGANSSEVLALMADESLPVVLLLCDVANKVREVVPTRWGTPWERTMPSLIKNGELFRHWNDRISWWRAQAVRYLLRQPSEYFCQVINHVRNQAFGELVAREMIASAQRLQNDSLYSIKVRDIAARPVDWRHVNISEDDERRACRTGLLAARRRSFAKLYVPRPLVSIIVRSGVDKSREMRLFSLPAFMRIAEHIRQYDPDTKHVWLTSDVEVAIKQAPSFGSWQFYFTRQHRIGEDEEDWKLEMQQGAFWGKEDALPDFTVVEKSLVNLIISSECDYFVGSLGSNWGRLVNEMRMTNGRFFRKFIAVNYAMW</sequence>
<dbReference type="EMBL" id="BFEA01000268">
    <property type="protein sequence ID" value="GBG77451.1"/>
    <property type="molecule type" value="Genomic_DNA"/>
</dbReference>
<evidence type="ECO:0000313" key="4">
    <source>
        <dbReference type="Proteomes" id="UP000265515"/>
    </source>
</evidence>
<dbReference type="AlphaFoldDB" id="A0A388L568"/>
<dbReference type="PANTHER" id="PTHR13132">
    <property type="entry name" value="ALPHA- 1,6 -FUCOSYLTRANSFERASE"/>
    <property type="match status" value="1"/>
</dbReference>
<protein>
    <submittedName>
        <fullName evidence="3">Uncharacterized protein</fullName>
    </submittedName>
</protein>
<proteinExistence type="predicted"/>
<evidence type="ECO:0000256" key="2">
    <source>
        <dbReference type="SAM" id="Phobius"/>
    </source>
</evidence>
<feature type="compositionally biased region" description="Basic and acidic residues" evidence="1">
    <location>
        <begin position="438"/>
        <end position="449"/>
    </location>
</feature>
<dbReference type="OrthoDB" id="2014825at2759"/>
<comment type="caution">
    <text evidence="3">The sequence shown here is derived from an EMBL/GenBank/DDBJ whole genome shotgun (WGS) entry which is preliminary data.</text>
</comment>
<dbReference type="PANTHER" id="PTHR13132:SF29">
    <property type="entry name" value="ALPHA-(1,6)-FUCOSYLTRANSFERASE"/>
    <property type="match status" value="1"/>
</dbReference>
<keyword evidence="2" id="KW-0812">Transmembrane</keyword>
<gene>
    <name evidence="3" type="ORF">CBR_g23900</name>
</gene>
<feature type="region of interest" description="Disordered" evidence="1">
    <location>
        <begin position="433"/>
        <end position="473"/>
    </location>
</feature>
<feature type="region of interest" description="Disordered" evidence="1">
    <location>
        <begin position="1"/>
        <end position="27"/>
    </location>
</feature>
<feature type="compositionally biased region" description="Gly residues" evidence="1">
    <location>
        <begin position="354"/>
        <end position="365"/>
    </location>
</feature>
<feature type="transmembrane region" description="Helical" evidence="2">
    <location>
        <begin position="147"/>
        <end position="165"/>
    </location>
</feature>
<evidence type="ECO:0000256" key="1">
    <source>
        <dbReference type="SAM" id="MobiDB-lite"/>
    </source>
</evidence>
<feature type="region of interest" description="Disordered" evidence="1">
    <location>
        <begin position="295"/>
        <end position="413"/>
    </location>
</feature>
<dbReference type="GO" id="GO:0006487">
    <property type="term" value="P:protein N-linked glycosylation"/>
    <property type="evidence" value="ECO:0007669"/>
    <property type="project" value="TreeGrafter"/>
</dbReference>
<evidence type="ECO:0000313" key="3">
    <source>
        <dbReference type="EMBL" id="GBG77451.1"/>
    </source>
</evidence>
<reference evidence="3 4" key="1">
    <citation type="journal article" date="2018" name="Cell">
        <title>The Chara Genome: Secondary Complexity and Implications for Plant Terrestrialization.</title>
        <authorList>
            <person name="Nishiyama T."/>
            <person name="Sakayama H."/>
            <person name="Vries J.D."/>
            <person name="Buschmann H."/>
            <person name="Saint-Marcoux D."/>
            <person name="Ullrich K.K."/>
            <person name="Haas F.B."/>
            <person name="Vanderstraeten L."/>
            <person name="Becker D."/>
            <person name="Lang D."/>
            <person name="Vosolsobe S."/>
            <person name="Rombauts S."/>
            <person name="Wilhelmsson P.K.I."/>
            <person name="Janitza P."/>
            <person name="Kern R."/>
            <person name="Heyl A."/>
            <person name="Rumpler F."/>
            <person name="Villalobos L.I.A.C."/>
            <person name="Clay J.M."/>
            <person name="Skokan R."/>
            <person name="Toyoda A."/>
            <person name="Suzuki Y."/>
            <person name="Kagoshima H."/>
            <person name="Schijlen E."/>
            <person name="Tajeshwar N."/>
            <person name="Catarino B."/>
            <person name="Hetherington A.J."/>
            <person name="Saltykova A."/>
            <person name="Bonnot C."/>
            <person name="Breuninger H."/>
            <person name="Symeonidi A."/>
            <person name="Radhakrishnan G.V."/>
            <person name="Van Nieuwerburgh F."/>
            <person name="Deforce D."/>
            <person name="Chang C."/>
            <person name="Karol K.G."/>
            <person name="Hedrich R."/>
            <person name="Ulvskov P."/>
            <person name="Glockner G."/>
            <person name="Delwiche C.F."/>
            <person name="Petrasek J."/>
            <person name="Van de Peer Y."/>
            <person name="Friml J."/>
            <person name="Beilby M."/>
            <person name="Dolan L."/>
            <person name="Kohara Y."/>
            <person name="Sugano S."/>
            <person name="Fujiyama A."/>
            <person name="Delaux P.-M."/>
            <person name="Quint M."/>
            <person name="TheiBen G."/>
            <person name="Hagemann M."/>
            <person name="Harholt J."/>
            <person name="Dunand C."/>
            <person name="Zachgo S."/>
            <person name="Langdale J."/>
            <person name="Maumus F."/>
            <person name="Straeten D.V.D."/>
            <person name="Gould S.B."/>
            <person name="Rensing S.A."/>
        </authorList>
    </citation>
    <scope>NUCLEOTIDE SEQUENCE [LARGE SCALE GENOMIC DNA]</scope>
    <source>
        <strain evidence="3 4">S276</strain>
    </source>
</reference>
<dbReference type="Gramene" id="GBG77451">
    <property type="protein sequence ID" value="GBG77451"/>
    <property type="gene ID" value="CBR_g23900"/>
</dbReference>
<keyword evidence="2" id="KW-1133">Transmembrane helix</keyword>
<keyword evidence="4" id="KW-1185">Reference proteome</keyword>
<dbReference type="GO" id="GO:0046921">
    <property type="term" value="F:alpha-(1-&gt;6)-fucosyltransferase activity"/>
    <property type="evidence" value="ECO:0007669"/>
    <property type="project" value="TreeGrafter"/>
</dbReference>